<dbReference type="PROSITE" id="PS50975">
    <property type="entry name" value="ATP_GRASP"/>
    <property type="match status" value="1"/>
</dbReference>
<dbReference type="Proteomes" id="UP001197114">
    <property type="component" value="Unassembled WGS sequence"/>
</dbReference>
<keyword evidence="4 5" id="KW-0067">ATP-binding</keyword>
<keyword evidence="2 5" id="KW-0547">Nucleotide-binding</keyword>
<name>A0ABS6YI19_9ACTN</name>
<dbReference type="InterPro" id="IPR013815">
    <property type="entry name" value="ATP_grasp_subdomain_1"/>
</dbReference>
<evidence type="ECO:0000256" key="1">
    <source>
        <dbReference type="ARBA" id="ARBA00022598"/>
    </source>
</evidence>
<evidence type="ECO:0000313" key="7">
    <source>
        <dbReference type="EMBL" id="MBW5420714.1"/>
    </source>
</evidence>
<keyword evidence="8" id="KW-1185">Reference proteome</keyword>
<dbReference type="Pfam" id="PF02222">
    <property type="entry name" value="ATP-grasp"/>
    <property type="match status" value="1"/>
</dbReference>
<protein>
    <submittedName>
        <fullName evidence="7">ATP-grasp domain-containing protein</fullName>
    </submittedName>
</protein>
<dbReference type="RefSeq" id="WP_219687281.1">
    <property type="nucleotide sequence ID" value="NZ_WMBF01000018.1"/>
</dbReference>
<evidence type="ECO:0000259" key="6">
    <source>
        <dbReference type="PROSITE" id="PS50975"/>
    </source>
</evidence>
<dbReference type="PANTHER" id="PTHR43585">
    <property type="entry name" value="FUMIPYRROLE BIOSYNTHESIS PROTEIN C"/>
    <property type="match status" value="1"/>
</dbReference>
<dbReference type="SUPFAM" id="SSF56059">
    <property type="entry name" value="Glutathione synthetase ATP-binding domain-like"/>
    <property type="match status" value="1"/>
</dbReference>
<evidence type="ECO:0000256" key="2">
    <source>
        <dbReference type="ARBA" id="ARBA00022741"/>
    </source>
</evidence>
<organism evidence="7 8">
    <name type="scientific">Streptomyces anatolicus</name>
    <dbReference type="NCBI Taxonomy" id="2675858"/>
    <lineage>
        <taxon>Bacteria</taxon>
        <taxon>Bacillati</taxon>
        <taxon>Actinomycetota</taxon>
        <taxon>Actinomycetes</taxon>
        <taxon>Kitasatosporales</taxon>
        <taxon>Streptomycetaceae</taxon>
        <taxon>Streptomyces</taxon>
    </lineage>
</organism>
<dbReference type="EMBL" id="WMBF01000018">
    <property type="protein sequence ID" value="MBW5420714.1"/>
    <property type="molecule type" value="Genomic_DNA"/>
</dbReference>
<keyword evidence="1" id="KW-0436">Ligase</keyword>
<reference evidence="7 8" key="1">
    <citation type="submission" date="2019-11" db="EMBL/GenBank/DDBJ databases">
        <authorList>
            <person name="Ay H."/>
        </authorList>
    </citation>
    <scope>NUCLEOTIDE SEQUENCE [LARGE SCALE GENOMIC DNA]</scope>
    <source>
        <strain evidence="7 8">BG9H</strain>
    </source>
</reference>
<comment type="caution">
    <text evidence="7">The sequence shown here is derived from an EMBL/GenBank/DDBJ whole genome shotgun (WGS) entry which is preliminary data.</text>
</comment>
<dbReference type="PANTHER" id="PTHR43585:SF2">
    <property type="entry name" value="ATP-GRASP ENZYME FSQD"/>
    <property type="match status" value="1"/>
</dbReference>
<evidence type="ECO:0000256" key="4">
    <source>
        <dbReference type="ARBA" id="ARBA00022840"/>
    </source>
</evidence>
<dbReference type="Gene3D" id="3.40.50.20">
    <property type="match status" value="1"/>
</dbReference>
<feature type="domain" description="ATP-grasp" evidence="6">
    <location>
        <begin position="110"/>
        <end position="306"/>
    </location>
</feature>
<evidence type="ECO:0000256" key="5">
    <source>
        <dbReference type="PROSITE-ProRule" id="PRU00409"/>
    </source>
</evidence>
<dbReference type="Gene3D" id="3.30.470.20">
    <property type="entry name" value="ATP-grasp fold, B domain"/>
    <property type="match status" value="1"/>
</dbReference>
<dbReference type="InterPro" id="IPR011761">
    <property type="entry name" value="ATP-grasp"/>
</dbReference>
<dbReference type="InterPro" id="IPR003135">
    <property type="entry name" value="ATP-grasp_carboxylate-amine"/>
</dbReference>
<evidence type="ECO:0000313" key="8">
    <source>
        <dbReference type="Proteomes" id="UP001197114"/>
    </source>
</evidence>
<accession>A0ABS6YI19</accession>
<proteinExistence type="predicted"/>
<gene>
    <name evidence="7" type="ORF">GKQ77_03900</name>
</gene>
<dbReference type="InterPro" id="IPR052032">
    <property type="entry name" value="ATP-dep_AA_Ligase"/>
</dbReference>
<keyword evidence="3" id="KW-0658">Purine biosynthesis</keyword>
<dbReference type="Gene3D" id="3.30.1490.20">
    <property type="entry name" value="ATP-grasp fold, A domain"/>
    <property type="match status" value="1"/>
</dbReference>
<evidence type="ECO:0000256" key="3">
    <source>
        <dbReference type="ARBA" id="ARBA00022755"/>
    </source>
</evidence>
<sequence length="382" mass="41662">MTRQVLLLNSDKPEVMRTLASRTDLRVRVITRKAYAGLYTEHESALVDSFEDLSQVERAAYELARGGPFDHVVAATEKSIVAAGLIRSLLDLPGPTFDQSLWAAHKYAMKKKLRSAGLPVADFEQAATVDGIPEAAQALGWPVMVKPVLGSGSKCTYRLDSQEEFDVRRRAGDLDDLAGRGVPVQVESVVPLLREYHCDGVVRGGRVMASAVSQYFTPPLVTPSEYNSSCFVAEDSSFAKSVLELHARVVEAIELSDGVTHLEVFETAEGPVVGEVAIRPGGLGISRMWWHAFGIDLWEEFVRAALHEPTQLAPRLQGRTLGRTQLPDREGVLERVLALPGVIEALPPSRSGTGNLEVHYTADDTEAAARLNEQLCALGEPR</sequence>